<sequence>MARHCLFHTDVRFFDTMDDLTRKDFINQCLFQALNANNINFSQITKLKGSYTKMEVKKNEMEDALKSVEAAMREQKAQHKLEIATCYAKLERLKEENWDFLGWVNEIYPDGDDEDDEGGDAEETGGDTLPQDPNVDGSPSQQADTEVLADIHFISSKERSTTRDLPSGQYVN</sequence>
<reference evidence="3 4" key="1">
    <citation type="journal article" date="2014" name="PLoS ONE">
        <title>Global Analysis of Gene Expression Profiles in Physic Nut (Jatropha curcas L.) Seedlings Exposed to Salt Stress.</title>
        <authorList>
            <person name="Zhang L."/>
            <person name="Zhang C."/>
            <person name="Wu P."/>
            <person name="Chen Y."/>
            <person name="Li M."/>
            <person name="Jiang H."/>
            <person name="Wu G."/>
        </authorList>
    </citation>
    <scope>NUCLEOTIDE SEQUENCE [LARGE SCALE GENOMIC DNA]</scope>
    <source>
        <strain evidence="4">cv. GZQX0401</strain>
        <tissue evidence="3">Young leaves</tissue>
    </source>
</reference>
<accession>A0A067K5R5</accession>
<protein>
    <submittedName>
        <fullName evidence="3">Uncharacterized protein</fullName>
    </submittedName>
</protein>
<gene>
    <name evidence="3" type="ORF">JCGZ_17092</name>
</gene>
<evidence type="ECO:0000313" key="3">
    <source>
        <dbReference type="EMBL" id="KDP30363.1"/>
    </source>
</evidence>
<feature type="coiled-coil region" evidence="1">
    <location>
        <begin position="51"/>
        <end position="96"/>
    </location>
</feature>
<organism evidence="3 4">
    <name type="scientific">Jatropha curcas</name>
    <name type="common">Barbados nut</name>
    <dbReference type="NCBI Taxonomy" id="180498"/>
    <lineage>
        <taxon>Eukaryota</taxon>
        <taxon>Viridiplantae</taxon>
        <taxon>Streptophyta</taxon>
        <taxon>Embryophyta</taxon>
        <taxon>Tracheophyta</taxon>
        <taxon>Spermatophyta</taxon>
        <taxon>Magnoliopsida</taxon>
        <taxon>eudicotyledons</taxon>
        <taxon>Gunneridae</taxon>
        <taxon>Pentapetalae</taxon>
        <taxon>rosids</taxon>
        <taxon>fabids</taxon>
        <taxon>Malpighiales</taxon>
        <taxon>Euphorbiaceae</taxon>
        <taxon>Crotonoideae</taxon>
        <taxon>Jatropheae</taxon>
        <taxon>Jatropha</taxon>
    </lineage>
</organism>
<dbReference type="AlphaFoldDB" id="A0A067K5R5"/>
<name>A0A067K5R5_JATCU</name>
<proteinExistence type="predicted"/>
<evidence type="ECO:0000313" key="4">
    <source>
        <dbReference type="Proteomes" id="UP000027138"/>
    </source>
</evidence>
<feature type="compositionally biased region" description="Acidic residues" evidence="2">
    <location>
        <begin position="109"/>
        <end position="125"/>
    </location>
</feature>
<keyword evidence="1" id="KW-0175">Coiled coil</keyword>
<evidence type="ECO:0000256" key="1">
    <source>
        <dbReference type="SAM" id="Coils"/>
    </source>
</evidence>
<feature type="region of interest" description="Disordered" evidence="2">
    <location>
        <begin position="109"/>
        <end position="144"/>
    </location>
</feature>
<keyword evidence="4" id="KW-1185">Reference proteome</keyword>
<evidence type="ECO:0000256" key="2">
    <source>
        <dbReference type="SAM" id="MobiDB-lite"/>
    </source>
</evidence>
<dbReference type="EMBL" id="KK914687">
    <property type="protein sequence ID" value="KDP30363.1"/>
    <property type="molecule type" value="Genomic_DNA"/>
</dbReference>
<dbReference type="Proteomes" id="UP000027138">
    <property type="component" value="Unassembled WGS sequence"/>
</dbReference>